<comment type="caution">
    <text evidence="4">The sequence shown here is derived from an EMBL/GenBank/DDBJ whole genome shotgun (WGS) entry which is preliminary data.</text>
</comment>
<evidence type="ECO:0000256" key="1">
    <source>
        <dbReference type="ARBA" id="ARBA00008775"/>
    </source>
</evidence>
<evidence type="ECO:0000256" key="2">
    <source>
        <dbReference type="SAM" id="MobiDB-lite"/>
    </source>
</evidence>
<evidence type="ECO:0000313" key="4">
    <source>
        <dbReference type="EMBL" id="MBB0231283.1"/>
    </source>
</evidence>
<dbReference type="InterPro" id="IPR003325">
    <property type="entry name" value="TerD"/>
</dbReference>
<feature type="region of interest" description="Disordered" evidence="2">
    <location>
        <begin position="54"/>
        <end position="76"/>
    </location>
</feature>
<dbReference type="AlphaFoldDB" id="A0A7W3T5Q0"/>
<protein>
    <submittedName>
        <fullName evidence="4">Stress response protein</fullName>
    </submittedName>
</protein>
<evidence type="ECO:0000259" key="3">
    <source>
        <dbReference type="Pfam" id="PF02342"/>
    </source>
</evidence>
<name>A0A7W3T5Q0_9ACTN</name>
<dbReference type="Proteomes" id="UP000530234">
    <property type="component" value="Unassembled WGS sequence"/>
</dbReference>
<proteinExistence type="inferred from homology"/>
<dbReference type="InterPro" id="IPR051324">
    <property type="entry name" value="Stress/Tellurium_Resist"/>
</dbReference>
<accession>A0A7W3T5Q0</accession>
<evidence type="ECO:0000313" key="5">
    <source>
        <dbReference type="Proteomes" id="UP000530234"/>
    </source>
</evidence>
<comment type="similarity">
    <text evidence="1">Belongs to the CAPAB/TerDEXZ family.</text>
</comment>
<feature type="domain" description="TerD" evidence="3">
    <location>
        <begin position="1"/>
        <end position="75"/>
    </location>
</feature>
<dbReference type="EMBL" id="VKHS01000474">
    <property type="protein sequence ID" value="MBB0231283.1"/>
    <property type="molecule type" value="Genomic_DNA"/>
</dbReference>
<dbReference type="Gene3D" id="2.60.60.30">
    <property type="entry name" value="sav2460 like domains"/>
    <property type="match status" value="1"/>
</dbReference>
<dbReference type="Pfam" id="PF02342">
    <property type="entry name" value="TerD"/>
    <property type="match status" value="1"/>
</dbReference>
<gene>
    <name evidence="4" type="ORF">FOE67_17655</name>
</gene>
<dbReference type="PANTHER" id="PTHR32097">
    <property type="entry name" value="CAMP-BINDING PROTEIN 1-RELATED"/>
    <property type="match status" value="1"/>
</dbReference>
<keyword evidence="5" id="KW-1185">Reference proteome</keyword>
<organism evidence="4 5">
    <name type="scientific">Streptomyces calidiresistens</name>
    <dbReference type="NCBI Taxonomy" id="1485586"/>
    <lineage>
        <taxon>Bacteria</taxon>
        <taxon>Bacillati</taxon>
        <taxon>Actinomycetota</taxon>
        <taxon>Actinomycetes</taxon>
        <taxon>Kitasatosporales</taxon>
        <taxon>Streptomycetaceae</taxon>
        <taxon>Streptomyces</taxon>
    </lineage>
</organism>
<reference evidence="5" key="1">
    <citation type="submission" date="2019-10" db="EMBL/GenBank/DDBJ databases">
        <title>Streptomyces sp. nov., a novel actinobacterium isolated from alkaline environment.</title>
        <authorList>
            <person name="Golinska P."/>
        </authorList>
    </citation>
    <scope>NUCLEOTIDE SEQUENCE [LARGE SCALE GENOMIC DNA]</scope>
    <source>
        <strain evidence="5">DSM 42108</strain>
    </source>
</reference>
<sequence length="76" mass="7796">MSLGKGANVPVEAPTIRVELVRTADPRVPDTDVSALLLASDGRVRSDADMVFHNQPAHPSGAVIHLGKRGEGAGGG</sequence>
<dbReference type="PANTHER" id="PTHR32097:SF4">
    <property type="entry name" value="GENERAL STRESS PROTEIN 16U"/>
    <property type="match status" value="1"/>
</dbReference>
<feature type="non-terminal residue" evidence="4">
    <location>
        <position position="76"/>
    </location>
</feature>